<dbReference type="InterPro" id="IPR015911">
    <property type="entry name" value="Phosphoglycerate_kinase_CS"/>
</dbReference>
<comment type="pathway">
    <text evidence="3 13">Carbohydrate degradation; glycolysis; pyruvate from D-glyceraldehyde 3-phosphate: step 2/5.</text>
</comment>
<evidence type="ECO:0000256" key="6">
    <source>
        <dbReference type="ARBA" id="ARBA00016471"/>
    </source>
</evidence>
<feature type="binding site" evidence="13 14">
    <location>
        <begin position="59"/>
        <end position="62"/>
    </location>
    <ligand>
        <name>substrate</name>
    </ligand>
</feature>
<dbReference type="GO" id="GO:0004618">
    <property type="term" value="F:phosphoglycerate kinase activity"/>
    <property type="evidence" value="ECO:0007669"/>
    <property type="project" value="UniProtKB-UniRule"/>
</dbReference>
<feature type="binding site" evidence="13">
    <location>
        <position position="120"/>
    </location>
    <ligand>
        <name>substrate</name>
    </ligand>
</feature>
<dbReference type="GO" id="GO:0009986">
    <property type="term" value="C:cell surface"/>
    <property type="evidence" value="ECO:0007669"/>
    <property type="project" value="UniProtKB-ARBA"/>
</dbReference>
<evidence type="ECO:0000313" key="17">
    <source>
        <dbReference type="EMBL" id="XDP49692.1"/>
    </source>
</evidence>
<dbReference type="FunFam" id="3.40.50.1260:FF:000001">
    <property type="entry name" value="Phosphoglycerate kinase"/>
    <property type="match status" value="1"/>
</dbReference>
<dbReference type="GO" id="GO:0005829">
    <property type="term" value="C:cytosol"/>
    <property type="evidence" value="ECO:0007669"/>
    <property type="project" value="TreeGrafter"/>
</dbReference>
<keyword evidence="8 13" id="KW-0808">Transferase</keyword>
<evidence type="ECO:0000256" key="16">
    <source>
        <dbReference type="RuleBase" id="RU000532"/>
    </source>
</evidence>
<feature type="binding site" evidence="13 15">
    <location>
        <position position="328"/>
    </location>
    <ligand>
        <name>ATP</name>
        <dbReference type="ChEBI" id="CHEBI:30616"/>
    </ligand>
</feature>
<dbReference type="PROSITE" id="PS00111">
    <property type="entry name" value="PGLYCERATE_KINASE"/>
    <property type="match status" value="1"/>
</dbReference>
<comment type="catalytic activity">
    <reaction evidence="1 13 16">
        <text>(2R)-3-phosphoglycerate + ATP = (2R)-3-phospho-glyceroyl phosphate + ADP</text>
        <dbReference type="Rhea" id="RHEA:14801"/>
        <dbReference type="ChEBI" id="CHEBI:30616"/>
        <dbReference type="ChEBI" id="CHEBI:57604"/>
        <dbReference type="ChEBI" id="CHEBI:58272"/>
        <dbReference type="ChEBI" id="CHEBI:456216"/>
        <dbReference type="EC" id="2.7.2.3"/>
    </reaction>
</comment>
<dbReference type="EMBL" id="CP163380">
    <property type="protein sequence ID" value="XDP49692.1"/>
    <property type="molecule type" value="Genomic_DNA"/>
</dbReference>
<dbReference type="PANTHER" id="PTHR11406">
    <property type="entry name" value="PHOSPHOGLYCERATE KINASE"/>
    <property type="match status" value="1"/>
</dbReference>
<keyword evidence="11 13" id="KW-0067">ATP-binding</keyword>
<feature type="binding site" evidence="13 15">
    <location>
        <position position="209"/>
    </location>
    <ligand>
        <name>ATP</name>
        <dbReference type="ChEBI" id="CHEBI:30616"/>
    </ligand>
</feature>
<evidence type="ECO:0000256" key="12">
    <source>
        <dbReference type="ARBA" id="ARBA00023152"/>
    </source>
</evidence>
<dbReference type="SUPFAM" id="SSF53748">
    <property type="entry name" value="Phosphoglycerate kinase"/>
    <property type="match status" value="1"/>
</dbReference>
<dbReference type="InterPro" id="IPR001576">
    <property type="entry name" value="Phosphoglycerate_kinase"/>
</dbReference>
<dbReference type="HAMAP" id="MF_00145">
    <property type="entry name" value="Phosphoglyc_kinase"/>
    <property type="match status" value="1"/>
</dbReference>
<accession>A0AB39LAV6</accession>
<dbReference type="PIRSF" id="PIRSF000724">
    <property type="entry name" value="Pgk"/>
    <property type="match status" value="1"/>
</dbReference>
<reference evidence="17" key="1">
    <citation type="submission" date="2024-07" db="EMBL/GenBank/DDBJ databases">
        <authorList>
            <person name="Li G."/>
        </authorList>
    </citation>
    <scope>NUCLEOTIDE SEQUENCE</scope>
    <source>
        <strain evidence="17">CP1998</strain>
    </source>
</reference>
<dbReference type="FunFam" id="3.40.50.1260:FF:000008">
    <property type="entry name" value="Phosphoglycerate kinase"/>
    <property type="match status" value="1"/>
</dbReference>
<proteinExistence type="inferred from homology"/>
<dbReference type="EC" id="2.7.2.3" evidence="5 13"/>
<evidence type="ECO:0000256" key="10">
    <source>
        <dbReference type="ARBA" id="ARBA00022777"/>
    </source>
</evidence>
<feature type="binding site" evidence="13 14">
    <location>
        <begin position="21"/>
        <end position="23"/>
    </location>
    <ligand>
        <name>substrate</name>
    </ligand>
</feature>
<comment type="subunit">
    <text evidence="13">Monomer.</text>
</comment>
<evidence type="ECO:0000256" key="13">
    <source>
        <dbReference type="HAMAP-Rule" id="MF_00145"/>
    </source>
</evidence>
<keyword evidence="12 13" id="KW-0324">Glycolysis</keyword>
<comment type="similarity">
    <text evidence="4 13 16">Belongs to the phosphoglycerate kinase family.</text>
</comment>
<sequence>MAKLTVKDVDLKGKKVLVRVDFNVPVKDGVITNDNRITAALPTIKYILEQGGRAILFSHLGRVKEEADKEGKSLAPVVADLVAKLGQEVKFIPGVTRGAELEAAVNALEDGQVLLVENTRFEDVDGKKESKNDPELGKYWASLGDGIFVNDAFGTAHRAHASNVGISANVEKAVAGFLLENEIAYIKEAVEAPERPFVAILGGSKVSDKIGVIENLLEKADKVLIGGGMTYTFYKAQGIEIGNSLVEEDKLDVAKALLEKSNGKLILPVDSKEANAFADYTEVKDTEGEAVDPGFLGLDIGPKSIAKFDKELTGAKTVVWNGPMGVFENPDFQAGTIGVMDAIVKQPGVKSIIGGGDSAAAAINLGRADKFSWISTGGGASMELLEGKELPGLAALTDK</sequence>
<dbReference type="InterPro" id="IPR015824">
    <property type="entry name" value="Phosphoglycerate_kinase_N"/>
</dbReference>
<feature type="binding site" evidence="13 15">
    <location>
        <position position="297"/>
    </location>
    <ligand>
        <name>ATP</name>
        <dbReference type="ChEBI" id="CHEBI:30616"/>
    </ligand>
</feature>
<keyword evidence="9 13" id="KW-0547">Nucleotide-binding</keyword>
<dbReference type="RefSeq" id="WP_369087881.1">
    <property type="nucleotide sequence ID" value="NZ_CP163380.1"/>
</dbReference>
<feature type="binding site" evidence="14">
    <location>
        <position position="158"/>
    </location>
    <ligand>
        <name>(2R)-3-phosphoglycerate</name>
        <dbReference type="ChEBI" id="CHEBI:58272"/>
    </ligand>
</feature>
<keyword evidence="10 13" id="KW-0418">Kinase</keyword>
<evidence type="ECO:0000256" key="14">
    <source>
        <dbReference type="PIRSR" id="PIRSR000724-1"/>
    </source>
</evidence>
<evidence type="ECO:0000256" key="2">
    <source>
        <dbReference type="ARBA" id="ARBA00004496"/>
    </source>
</evidence>
<dbReference type="InterPro" id="IPR036043">
    <property type="entry name" value="Phosphoglycerate_kinase_sf"/>
</dbReference>
<organism evidence="17">
    <name type="scientific">Streptococcus sp. CP1998</name>
    <dbReference type="NCBI Taxonomy" id="3238303"/>
    <lineage>
        <taxon>Bacteria</taxon>
        <taxon>Bacillati</taxon>
        <taxon>Bacillota</taxon>
        <taxon>Bacilli</taxon>
        <taxon>Lactobacillales</taxon>
        <taxon>Streptococcaceae</taxon>
        <taxon>Streptococcus</taxon>
    </lineage>
</organism>
<dbReference type="GO" id="GO:0005524">
    <property type="term" value="F:ATP binding"/>
    <property type="evidence" value="ECO:0007669"/>
    <property type="project" value="UniProtKB-KW"/>
</dbReference>
<evidence type="ECO:0000256" key="4">
    <source>
        <dbReference type="ARBA" id="ARBA00008982"/>
    </source>
</evidence>
<evidence type="ECO:0000256" key="5">
    <source>
        <dbReference type="ARBA" id="ARBA00013061"/>
    </source>
</evidence>
<evidence type="ECO:0000256" key="8">
    <source>
        <dbReference type="ARBA" id="ARBA00022679"/>
    </source>
</evidence>
<dbReference type="GO" id="GO:0006096">
    <property type="term" value="P:glycolytic process"/>
    <property type="evidence" value="ECO:0007669"/>
    <property type="project" value="UniProtKB-UniRule"/>
</dbReference>
<gene>
    <name evidence="13 17" type="primary">pgk</name>
    <name evidence="17" type="ORF">AB4X21_09055</name>
</gene>
<dbReference type="GO" id="GO:0043531">
    <property type="term" value="F:ADP binding"/>
    <property type="evidence" value="ECO:0007669"/>
    <property type="project" value="TreeGrafter"/>
</dbReference>
<dbReference type="PRINTS" id="PR00477">
    <property type="entry name" value="PHGLYCKINASE"/>
</dbReference>
<evidence type="ECO:0000256" key="7">
    <source>
        <dbReference type="ARBA" id="ARBA00022490"/>
    </source>
</evidence>
<feature type="binding site" evidence="14">
    <location>
        <position position="120"/>
    </location>
    <ligand>
        <name>(2R)-3-phosphoglycerate</name>
        <dbReference type="ChEBI" id="CHEBI:58272"/>
    </ligand>
</feature>
<dbReference type="Gene3D" id="3.40.50.1260">
    <property type="entry name" value="Phosphoglycerate kinase, N-terminal domain"/>
    <property type="match status" value="2"/>
</dbReference>
<evidence type="ECO:0000256" key="11">
    <source>
        <dbReference type="ARBA" id="ARBA00022840"/>
    </source>
</evidence>
<name>A0AB39LAV6_9STRE</name>
<keyword evidence="7 13" id="KW-0963">Cytoplasm</keyword>
<evidence type="ECO:0000256" key="9">
    <source>
        <dbReference type="ARBA" id="ARBA00022741"/>
    </source>
</evidence>
<feature type="binding site" evidence="13">
    <location>
        <position position="158"/>
    </location>
    <ligand>
        <name>substrate</name>
    </ligand>
</feature>
<evidence type="ECO:0000256" key="3">
    <source>
        <dbReference type="ARBA" id="ARBA00004838"/>
    </source>
</evidence>
<feature type="binding site" evidence="13">
    <location>
        <position position="36"/>
    </location>
    <ligand>
        <name>substrate</name>
    </ligand>
</feature>
<evidence type="ECO:0000256" key="15">
    <source>
        <dbReference type="PIRSR" id="PIRSR000724-2"/>
    </source>
</evidence>
<feature type="binding site" evidence="14">
    <location>
        <position position="36"/>
    </location>
    <ligand>
        <name>(2R)-3-phosphoglycerate</name>
        <dbReference type="ChEBI" id="CHEBI:58272"/>
    </ligand>
</feature>
<dbReference type="AlphaFoldDB" id="A0AB39LAV6"/>
<protein>
    <recommendedName>
        <fullName evidence="6 13">Phosphoglycerate kinase</fullName>
        <ecNumber evidence="5 13">2.7.2.3</ecNumber>
    </recommendedName>
</protein>
<feature type="binding site" evidence="13 15">
    <location>
        <begin position="355"/>
        <end position="358"/>
    </location>
    <ligand>
        <name>ATP</name>
        <dbReference type="ChEBI" id="CHEBI:30616"/>
    </ligand>
</feature>
<dbReference type="PANTHER" id="PTHR11406:SF23">
    <property type="entry name" value="PHOSPHOGLYCERATE KINASE 1, CHLOROPLASTIC-RELATED"/>
    <property type="match status" value="1"/>
</dbReference>
<evidence type="ECO:0000256" key="1">
    <source>
        <dbReference type="ARBA" id="ARBA00000642"/>
    </source>
</evidence>
<dbReference type="GO" id="GO:0006094">
    <property type="term" value="P:gluconeogenesis"/>
    <property type="evidence" value="ECO:0007669"/>
    <property type="project" value="TreeGrafter"/>
</dbReference>
<comment type="subcellular location">
    <subcellularLocation>
        <location evidence="2 13">Cytoplasm</location>
    </subcellularLocation>
</comment>
<dbReference type="Pfam" id="PF00162">
    <property type="entry name" value="PGK"/>
    <property type="match status" value="1"/>
</dbReference>